<protein>
    <submittedName>
        <fullName evidence="1">Uncharacterized protein</fullName>
    </submittedName>
</protein>
<comment type="caution">
    <text evidence="1">The sequence shown here is derived from an EMBL/GenBank/DDBJ whole genome shotgun (WGS) entry which is preliminary data.</text>
</comment>
<keyword evidence="2" id="KW-1185">Reference proteome</keyword>
<proteinExistence type="predicted"/>
<dbReference type="Proteomes" id="UP001630127">
    <property type="component" value="Unassembled WGS sequence"/>
</dbReference>
<reference evidence="1 2" key="1">
    <citation type="submission" date="2024-11" db="EMBL/GenBank/DDBJ databases">
        <title>A near-complete genome assembly of Cinchona calisaya.</title>
        <authorList>
            <person name="Lian D.C."/>
            <person name="Zhao X.W."/>
            <person name="Wei L."/>
        </authorList>
    </citation>
    <scope>NUCLEOTIDE SEQUENCE [LARGE SCALE GENOMIC DNA]</scope>
    <source>
        <tissue evidence="1">Nenye</tissue>
    </source>
</reference>
<evidence type="ECO:0000313" key="2">
    <source>
        <dbReference type="Proteomes" id="UP001630127"/>
    </source>
</evidence>
<accession>A0ABD2ZF59</accession>
<name>A0ABD2ZF59_9GENT</name>
<evidence type="ECO:0000313" key="1">
    <source>
        <dbReference type="EMBL" id="KAL3516363.1"/>
    </source>
</evidence>
<gene>
    <name evidence="1" type="ORF">ACH5RR_023265</name>
</gene>
<sequence>MTEDCSTSSPLHCLEQENLQLSALFEVVDHGMSEDDFCEAHVKSSLDRISEVSEKYNTEMDFLPRRFQSRWLVVGHGRKTISPLLECNIKRLEVFLKPFVGETSYLSEYADVAPDENSVLQKQCKGTTLCSRSSIPSEVYCNKADKEILLSQDVMRS</sequence>
<dbReference type="AlphaFoldDB" id="A0ABD2ZF59"/>
<dbReference type="EMBL" id="JBJUIK010000010">
    <property type="protein sequence ID" value="KAL3516363.1"/>
    <property type="molecule type" value="Genomic_DNA"/>
</dbReference>
<organism evidence="1 2">
    <name type="scientific">Cinchona calisaya</name>
    <dbReference type="NCBI Taxonomy" id="153742"/>
    <lineage>
        <taxon>Eukaryota</taxon>
        <taxon>Viridiplantae</taxon>
        <taxon>Streptophyta</taxon>
        <taxon>Embryophyta</taxon>
        <taxon>Tracheophyta</taxon>
        <taxon>Spermatophyta</taxon>
        <taxon>Magnoliopsida</taxon>
        <taxon>eudicotyledons</taxon>
        <taxon>Gunneridae</taxon>
        <taxon>Pentapetalae</taxon>
        <taxon>asterids</taxon>
        <taxon>lamiids</taxon>
        <taxon>Gentianales</taxon>
        <taxon>Rubiaceae</taxon>
        <taxon>Cinchonoideae</taxon>
        <taxon>Cinchoneae</taxon>
        <taxon>Cinchona</taxon>
    </lineage>
</organism>